<dbReference type="InterPro" id="IPR051459">
    <property type="entry name" value="Cytochrome_c-type_DH"/>
</dbReference>
<evidence type="ECO:0000256" key="2">
    <source>
        <dbReference type="ARBA" id="ARBA00022723"/>
    </source>
</evidence>
<sequence>MQFKAGKSHPTGESPMFTTARRMRDVVLLGFLYVGGGQGLSIAAESVRAYGFGSPATEKDLAGFISPLPDGTGLPKGAGSAKEGKQIFQQKCAACHGVSLEGGIADRLIGGRGTLVNNDPTKAPVKTVESYWPYATTLFDYIKRAMPFNAPGSLTNNEVYALSAYILSEGKIIDSTATLSDKTLANVKMPNRDGFIPDPRGKKP</sequence>
<keyword evidence="1 4" id="KW-0349">Heme</keyword>
<protein>
    <recommendedName>
        <fullName evidence="5">Cytochrome c domain-containing protein</fullName>
    </recommendedName>
</protein>
<dbReference type="PANTHER" id="PTHR35008:SF8">
    <property type="entry name" value="ALCOHOL DEHYDROGENASE CYTOCHROME C SUBUNIT"/>
    <property type="match status" value="1"/>
</dbReference>
<dbReference type="SUPFAM" id="SSF46626">
    <property type="entry name" value="Cytochrome c"/>
    <property type="match status" value="1"/>
</dbReference>
<dbReference type="EMBL" id="OFSN01000019">
    <property type="protein sequence ID" value="SOY71833.1"/>
    <property type="molecule type" value="Genomic_DNA"/>
</dbReference>
<dbReference type="Pfam" id="PF00034">
    <property type="entry name" value="Cytochrom_C"/>
    <property type="match status" value="1"/>
</dbReference>
<dbReference type="InterPro" id="IPR009056">
    <property type="entry name" value="Cyt_c-like_dom"/>
</dbReference>
<dbReference type="GO" id="GO:0020037">
    <property type="term" value="F:heme binding"/>
    <property type="evidence" value="ECO:0007669"/>
    <property type="project" value="InterPro"/>
</dbReference>
<dbReference type="Proteomes" id="UP000257016">
    <property type="component" value="Unassembled WGS sequence"/>
</dbReference>
<dbReference type="GO" id="GO:0009055">
    <property type="term" value="F:electron transfer activity"/>
    <property type="evidence" value="ECO:0007669"/>
    <property type="project" value="InterPro"/>
</dbReference>
<evidence type="ECO:0000259" key="5">
    <source>
        <dbReference type="PROSITE" id="PS51007"/>
    </source>
</evidence>
<evidence type="ECO:0000256" key="4">
    <source>
        <dbReference type="PROSITE-ProRule" id="PRU00433"/>
    </source>
</evidence>
<accession>A0A375CJD7</accession>
<dbReference type="AlphaFoldDB" id="A0A375CJD7"/>
<proteinExistence type="predicted"/>
<gene>
    <name evidence="6" type="ORF">CBM2586_B130553</name>
</gene>
<feature type="domain" description="Cytochrome c" evidence="5">
    <location>
        <begin position="79"/>
        <end position="170"/>
    </location>
</feature>
<evidence type="ECO:0000256" key="3">
    <source>
        <dbReference type="ARBA" id="ARBA00023004"/>
    </source>
</evidence>
<dbReference type="GO" id="GO:0046872">
    <property type="term" value="F:metal ion binding"/>
    <property type="evidence" value="ECO:0007669"/>
    <property type="project" value="UniProtKB-KW"/>
</dbReference>
<comment type="caution">
    <text evidence="6">The sequence shown here is derived from an EMBL/GenBank/DDBJ whole genome shotgun (WGS) entry which is preliminary data.</text>
</comment>
<evidence type="ECO:0000256" key="1">
    <source>
        <dbReference type="ARBA" id="ARBA00022617"/>
    </source>
</evidence>
<evidence type="ECO:0000313" key="6">
    <source>
        <dbReference type="EMBL" id="SOY71833.1"/>
    </source>
</evidence>
<dbReference type="Gene3D" id="1.10.760.10">
    <property type="entry name" value="Cytochrome c-like domain"/>
    <property type="match status" value="1"/>
</dbReference>
<dbReference type="InterPro" id="IPR036909">
    <property type="entry name" value="Cyt_c-like_dom_sf"/>
</dbReference>
<dbReference type="PROSITE" id="PS51007">
    <property type="entry name" value="CYTC"/>
    <property type="match status" value="1"/>
</dbReference>
<keyword evidence="3 4" id="KW-0408">Iron</keyword>
<organism evidence="6">
    <name type="scientific">Cupriavidus taiwanensis</name>
    <dbReference type="NCBI Taxonomy" id="164546"/>
    <lineage>
        <taxon>Bacteria</taxon>
        <taxon>Pseudomonadati</taxon>
        <taxon>Pseudomonadota</taxon>
        <taxon>Betaproteobacteria</taxon>
        <taxon>Burkholderiales</taxon>
        <taxon>Burkholderiaceae</taxon>
        <taxon>Cupriavidus</taxon>
    </lineage>
</organism>
<dbReference type="PANTHER" id="PTHR35008">
    <property type="entry name" value="BLL4482 PROTEIN-RELATED"/>
    <property type="match status" value="1"/>
</dbReference>
<keyword evidence="2 4" id="KW-0479">Metal-binding</keyword>
<reference evidence="6" key="1">
    <citation type="submission" date="2018-01" db="EMBL/GenBank/DDBJ databases">
        <authorList>
            <person name="Clerissi C."/>
        </authorList>
    </citation>
    <scope>NUCLEOTIDE SEQUENCE</scope>
    <source>
        <strain evidence="6">Cupriavidus taiwanensis LMG 19430</strain>
    </source>
</reference>
<name>A0A375CJD7_9BURK</name>